<dbReference type="Pfam" id="PF00171">
    <property type="entry name" value="Aldedh"/>
    <property type="match status" value="1"/>
</dbReference>
<dbReference type="RefSeq" id="WP_382393631.1">
    <property type="nucleotide sequence ID" value="NZ_JBHUNA010000021.1"/>
</dbReference>
<protein>
    <submittedName>
        <fullName evidence="5">Aldehyde dehydrogenase family protein</fullName>
    </submittedName>
</protein>
<evidence type="ECO:0000259" key="4">
    <source>
        <dbReference type="Pfam" id="PF00171"/>
    </source>
</evidence>
<dbReference type="Proteomes" id="UP001597502">
    <property type="component" value="Unassembled WGS sequence"/>
</dbReference>
<evidence type="ECO:0000313" key="6">
    <source>
        <dbReference type="Proteomes" id="UP001597502"/>
    </source>
</evidence>
<proteinExistence type="inferred from homology"/>
<dbReference type="InterPro" id="IPR015590">
    <property type="entry name" value="Aldehyde_DH_dom"/>
</dbReference>
<organism evidence="5 6">
    <name type="scientific">Lentibacillus juripiscarius</name>
    <dbReference type="NCBI Taxonomy" id="257446"/>
    <lineage>
        <taxon>Bacteria</taxon>
        <taxon>Bacillati</taxon>
        <taxon>Bacillota</taxon>
        <taxon>Bacilli</taxon>
        <taxon>Bacillales</taxon>
        <taxon>Bacillaceae</taxon>
        <taxon>Lentibacillus</taxon>
    </lineage>
</organism>
<dbReference type="InterPro" id="IPR016162">
    <property type="entry name" value="Ald_DH_N"/>
</dbReference>
<gene>
    <name evidence="5" type="ORF">ACFSUO_09900</name>
</gene>
<dbReference type="EMBL" id="JBHUNA010000021">
    <property type="protein sequence ID" value="MFD2761283.1"/>
    <property type="molecule type" value="Genomic_DNA"/>
</dbReference>
<evidence type="ECO:0000313" key="5">
    <source>
        <dbReference type="EMBL" id="MFD2761283.1"/>
    </source>
</evidence>
<dbReference type="Gene3D" id="3.40.309.10">
    <property type="entry name" value="Aldehyde Dehydrogenase, Chain A, domain 2"/>
    <property type="match status" value="1"/>
</dbReference>
<name>A0ABW5V6E4_9BACI</name>
<dbReference type="InterPro" id="IPR016161">
    <property type="entry name" value="Ald_DH/histidinol_DH"/>
</dbReference>
<comment type="caution">
    <text evidence="5">The sequence shown here is derived from an EMBL/GenBank/DDBJ whole genome shotgun (WGS) entry which is preliminary data.</text>
</comment>
<dbReference type="InterPro" id="IPR016163">
    <property type="entry name" value="Ald_DH_C"/>
</dbReference>
<feature type="domain" description="Aldehyde dehydrogenase" evidence="4">
    <location>
        <begin position="16"/>
        <end position="474"/>
    </location>
</feature>
<dbReference type="Gene3D" id="3.40.605.10">
    <property type="entry name" value="Aldehyde Dehydrogenase, Chain A, domain 1"/>
    <property type="match status" value="1"/>
</dbReference>
<dbReference type="PANTHER" id="PTHR42986:SF1">
    <property type="entry name" value="BENZALDEHYDE DEHYDROGENASE YFMT"/>
    <property type="match status" value="1"/>
</dbReference>
<evidence type="ECO:0000256" key="1">
    <source>
        <dbReference type="ARBA" id="ARBA00009986"/>
    </source>
</evidence>
<keyword evidence="6" id="KW-1185">Reference proteome</keyword>
<keyword evidence="2" id="KW-0560">Oxidoreductase</keyword>
<dbReference type="PANTHER" id="PTHR42986">
    <property type="entry name" value="BENZALDEHYDE DEHYDROGENASE YFMT"/>
    <property type="match status" value="1"/>
</dbReference>
<keyword evidence="3" id="KW-0520">NAD</keyword>
<accession>A0ABW5V6E4</accession>
<evidence type="ECO:0000256" key="2">
    <source>
        <dbReference type="ARBA" id="ARBA00023002"/>
    </source>
</evidence>
<reference evidence="6" key="1">
    <citation type="journal article" date="2019" name="Int. J. Syst. Evol. Microbiol.">
        <title>The Global Catalogue of Microorganisms (GCM) 10K type strain sequencing project: providing services to taxonomists for standard genome sequencing and annotation.</title>
        <authorList>
            <consortium name="The Broad Institute Genomics Platform"/>
            <consortium name="The Broad Institute Genome Sequencing Center for Infectious Disease"/>
            <person name="Wu L."/>
            <person name="Ma J."/>
        </authorList>
    </citation>
    <scope>NUCLEOTIDE SEQUENCE [LARGE SCALE GENOMIC DNA]</scope>
    <source>
        <strain evidence="6">TISTR 1535</strain>
    </source>
</reference>
<evidence type="ECO:0000256" key="3">
    <source>
        <dbReference type="ARBA" id="ARBA00023027"/>
    </source>
</evidence>
<comment type="similarity">
    <text evidence="1">Belongs to the aldehyde dehydrogenase family.</text>
</comment>
<dbReference type="SUPFAM" id="SSF53720">
    <property type="entry name" value="ALDH-like"/>
    <property type="match status" value="1"/>
</dbReference>
<sequence length="485" mass="53090">MNQYQHFNKSFINGNWVEGKENKTSDMVNPYDNDVLATVSLASLEQVNEAFLSAKQAQKTWGKDAEHRKEVMTKAINYFKDHKDDIMEILTLESGSTAVKANLEFDLTVGIMEESLSMITQVGKFDEKASMIPDKVNEFYRLPKGVISSIAPFNFPLYLSMRTIAPALALGNAVVHKPDLKCGLSSGSVIAKAFEAAGIPSGVFQSLLTKSSVTGDAMFNHEAASLVSFTGSTPVGRHIGQVAGEQLKDVALELGGNGPFCVMSDADVDKAVNAAIFGKYLHQGQICMMINRMIVHEDVYDAFVEKFIARSKEIKYGDPRDPEVVVGPLIDDKQMEKSLANIQKAKESGFDILLEGEQVGNILTPTVIGNVDNDSELAQTEMFSPIALIVKAASDEDIIAKANDTEFGLSSAIISENEEKARAHALELEFGMTHINDQPVHDEPTALFGGMRQSGIGRFGSPHIVDEFTEGKWISVQKKPREFPF</sequence>